<name>A0A8H3EB82_9LECA</name>
<dbReference type="Proteomes" id="UP000664203">
    <property type="component" value="Unassembled WGS sequence"/>
</dbReference>
<accession>A0A8H3EB82</accession>
<reference evidence="2" key="1">
    <citation type="submission" date="2021-03" db="EMBL/GenBank/DDBJ databases">
        <authorList>
            <person name="Tagirdzhanova G."/>
        </authorList>
    </citation>
    <scope>NUCLEOTIDE SEQUENCE</scope>
</reference>
<dbReference type="EMBL" id="CAJPDR010000002">
    <property type="protein sequence ID" value="CAF9903851.1"/>
    <property type="molecule type" value="Genomic_DNA"/>
</dbReference>
<sequence>MNESEKGWGETLFVDRTARSLGRKEGTGRASCRELSSLVRCVQNPMSYSEVSTKTQYVEAKHQMLEAEKQCDEHLGRCLEREGQDMIGETLDGSMAKERPMGMEIGRMGFESDGGTRGRGVKMKKKKIEFPW</sequence>
<protein>
    <submittedName>
        <fullName evidence="2">Uncharacterized protein</fullName>
    </submittedName>
</protein>
<evidence type="ECO:0000313" key="2">
    <source>
        <dbReference type="EMBL" id="CAF9903851.1"/>
    </source>
</evidence>
<proteinExistence type="predicted"/>
<gene>
    <name evidence="2" type="ORF">ALECFALPRED_003010</name>
</gene>
<comment type="caution">
    <text evidence="2">The sequence shown here is derived from an EMBL/GenBank/DDBJ whole genome shotgun (WGS) entry which is preliminary data.</text>
</comment>
<evidence type="ECO:0000256" key="1">
    <source>
        <dbReference type="SAM" id="MobiDB-lite"/>
    </source>
</evidence>
<dbReference type="AlphaFoldDB" id="A0A8H3EB82"/>
<organism evidence="2 3">
    <name type="scientific">Alectoria fallacina</name>
    <dbReference type="NCBI Taxonomy" id="1903189"/>
    <lineage>
        <taxon>Eukaryota</taxon>
        <taxon>Fungi</taxon>
        <taxon>Dikarya</taxon>
        <taxon>Ascomycota</taxon>
        <taxon>Pezizomycotina</taxon>
        <taxon>Lecanoromycetes</taxon>
        <taxon>OSLEUM clade</taxon>
        <taxon>Lecanoromycetidae</taxon>
        <taxon>Lecanorales</taxon>
        <taxon>Lecanorineae</taxon>
        <taxon>Parmeliaceae</taxon>
        <taxon>Alectoria</taxon>
    </lineage>
</organism>
<feature type="region of interest" description="Disordered" evidence="1">
    <location>
        <begin position="86"/>
        <end position="123"/>
    </location>
</feature>
<keyword evidence="3" id="KW-1185">Reference proteome</keyword>
<evidence type="ECO:0000313" key="3">
    <source>
        <dbReference type="Proteomes" id="UP000664203"/>
    </source>
</evidence>